<feature type="compositionally biased region" description="Low complexity" evidence="1">
    <location>
        <begin position="44"/>
        <end position="58"/>
    </location>
</feature>
<reference evidence="2 3" key="1">
    <citation type="journal article" date="2012" name="Genome Biol.">
        <title>Genome and low-iron response of an oceanic diatom adapted to chronic iron limitation.</title>
        <authorList>
            <person name="Lommer M."/>
            <person name="Specht M."/>
            <person name="Roy A.S."/>
            <person name="Kraemer L."/>
            <person name="Andreson R."/>
            <person name="Gutowska M.A."/>
            <person name="Wolf J."/>
            <person name="Bergner S.V."/>
            <person name="Schilhabel M.B."/>
            <person name="Klostermeier U.C."/>
            <person name="Beiko R.G."/>
            <person name="Rosenstiel P."/>
            <person name="Hippler M."/>
            <person name="Laroche J."/>
        </authorList>
    </citation>
    <scope>NUCLEOTIDE SEQUENCE [LARGE SCALE GENOMIC DNA]</scope>
    <source>
        <strain evidence="2 3">CCMP1005</strain>
    </source>
</reference>
<keyword evidence="3" id="KW-1185">Reference proteome</keyword>
<feature type="region of interest" description="Disordered" evidence="1">
    <location>
        <begin position="1"/>
        <end position="72"/>
    </location>
</feature>
<proteinExistence type="predicted"/>
<dbReference type="OrthoDB" id="248495at2759"/>
<accession>K0RZ36</accession>
<gene>
    <name evidence="2" type="ORF">THAOC_21587</name>
</gene>
<organism evidence="2 3">
    <name type="scientific">Thalassiosira oceanica</name>
    <name type="common">Marine diatom</name>
    <dbReference type="NCBI Taxonomy" id="159749"/>
    <lineage>
        <taxon>Eukaryota</taxon>
        <taxon>Sar</taxon>
        <taxon>Stramenopiles</taxon>
        <taxon>Ochrophyta</taxon>
        <taxon>Bacillariophyta</taxon>
        <taxon>Coscinodiscophyceae</taxon>
        <taxon>Thalassiosirophycidae</taxon>
        <taxon>Thalassiosirales</taxon>
        <taxon>Thalassiosiraceae</taxon>
        <taxon>Thalassiosira</taxon>
    </lineage>
</organism>
<protein>
    <submittedName>
        <fullName evidence="2">Uncharacterized protein</fullName>
    </submittedName>
</protein>
<sequence>MDSASKRVKLQLPSLNNNRRKPLGTLAVATSSAQSADDNATHFTQSSVSTKSTLSSHASSKRDDENTSSSVSTAISYTQTFDRVLRYGETIESLFCLNDDCETHHRTLCQEICCGDKSSDVGAWREALKLSIQSSESREGDVGESVHGC</sequence>
<feature type="compositionally biased region" description="Polar residues" evidence="1">
    <location>
        <begin position="28"/>
        <end position="43"/>
    </location>
</feature>
<evidence type="ECO:0000256" key="1">
    <source>
        <dbReference type="SAM" id="MobiDB-lite"/>
    </source>
</evidence>
<comment type="caution">
    <text evidence="2">The sequence shown here is derived from an EMBL/GenBank/DDBJ whole genome shotgun (WGS) entry which is preliminary data.</text>
</comment>
<evidence type="ECO:0000313" key="3">
    <source>
        <dbReference type="Proteomes" id="UP000266841"/>
    </source>
</evidence>
<dbReference type="AlphaFoldDB" id="K0RZ36"/>
<dbReference type="EMBL" id="AGNL01025647">
    <property type="protein sequence ID" value="EJK58305.1"/>
    <property type="molecule type" value="Genomic_DNA"/>
</dbReference>
<name>K0RZ36_THAOC</name>
<evidence type="ECO:0000313" key="2">
    <source>
        <dbReference type="EMBL" id="EJK58305.1"/>
    </source>
</evidence>
<dbReference type="Proteomes" id="UP000266841">
    <property type="component" value="Unassembled WGS sequence"/>
</dbReference>